<keyword evidence="8" id="KW-0496">Mitochondrion</keyword>
<dbReference type="PANTHER" id="PTHR11815:SF10">
    <property type="entry name" value="SUCCINATE--COA LIGASE [GDP-FORMING] SUBUNIT BETA, MITOCHONDRIAL"/>
    <property type="match status" value="1"/>
</dbReference>
<dbReference type="GO" id="GO:0006099">
    <property type="term" value="P:tricarboxylic acid cycle"/>
    <property type="evidence" value="ECO:0007669"/>
    <property type="project" value="UniProtKB-UniPathway"/>
</dbReference>
<evidence type="ECO:0000259" key="15">
    <source>
        <dbReference type="Pfam" id="PF08442"/>
    </source>
</evidence>
<keyword evidence="7" id="KW-0460">Magnesium</keyword>
<comment type="catalytic activity">
    <reaction evidence="10">
        <text>GTP + succinate + CoA = succinyl-CoA + GDP + phosphate</text>
        <dbReference type="Rhea" id="RHEA:22120"/>
        <dbReference type="ChEBI" id="CHEBI:30031"/>
        <dbReference type="ChEBI" id="CHEBI:37565"/>
        <dbReference type="ChEBI" id="CHEBI:43474"/>
        <dbReference type="ChEBI" id="CHEBI:57287"/>
        <dbReference type="ChEBI" id="CHEBI:57292"/>
        <dbReference type="ChEBI" id="CHEBI:58189"/>
        <dbReference type="EC" id="6.2.1.4"/>
    </reaction>
</comment>
<dbReference type="Pfam" id="PF00549">
    <property type="entry name" value="Ligase_CoA"/>
    <property type="match status" value="1"/>
</dbReference>
<dbReference type="GO" id="GO:0005525">
    <property type="term" value="F:GTP binding"/>
    <property type="evidence" value="ECO:0007669"/>
    <property type="project" value="UniProtKB-KW"/>
</dbReference>
<proteinExistence type="inferred from homology"/>
<gene>
    <name evidence="16" type="ORF">BOX15_Mlig015029g4</name>
</gene>
<dbReference type="GO" id="GO:0006104">
    <property type="term" value="P:succinyl-CoA metabolic process"/>
    <property type="evidence" value="ECO:0007669"/>
    <property type="project" value="InterPro"/>
</dbReference>
<sequence length="428" mass="46011">TNKQNQGTAMLTRSLSSRRQSAASASGLFRCCRRWLNLQEYQSKKLMQDYGVNVQSFVVADNAQSASKLADSFKPAEYVIKAQILAGGRGKGVFDTGFKGGVHLTKEPAKVAGLVQSMLGHKLVTKQTGKEGVMVSKVMVAEALDISRETYLAILMDRESGGPVVVGSPQGGMDIEEVAAKSPDAIFKEVVDINKGLTREQADRMADCLGFSGPRRAEAAEQILKLYSLFQAVDCTQVEINPFGETPDGRVVCFDAKLNFDDNASFRQKSIFELDDHAESDPREVDASQHNLNYIGMDGNIGCLVNGAGLAMATMDIVQLCGGRPANFLDVGGGVTEKQVYHAFRILTSDQQVRCILVNIFGGIVNCATIAKGITEAAKKISLRVPLVVRLEGTNVEEAKRLLADSGLPILSADNLEDAAKKAVSALS</sequence>
<keyword evidence="17" id="KW-1185">Reference proteome</keyword>
<dbReference type="Proteomes" id="UP000215902">
    <property type="component" value="Unassembled WGS sequence"/>
</dbReference>
<protein>
    <recommendedName>
        <fullName evidence="13">Succinate-CoA ligase subunit beta</fullName>
        <ecNumber evidence="13">6.2.1.-</ecNumber>
    </recommendedName>
</protein>
<evidence type="ECO:0000256" key="2">
    <source>
        <dbReference type="ARBA" id="ARBA00005064"/>
    </source>
</evidence>
<dbReference type="STRING" id="282301.A0A267G019"/>
<keyword evidence="9" id="KW-0342">GTP-binding</keyword>
<keyword evidence="5" id="KW-0479">Metal-binding</keyword>
<keyword evidence="6 13" id="KW-0547">Nucleotide-binding</keyword>
<dbReference type="GO" id="GO:0005739">
    <property type="term" value="C:mitochondrion"/>
    <property type="evidence" value="ECO:0007669"/>
    <property type="project" value="TreeGrafter"/>
</dbReference>
<comment type="pathway">
    <text evidence="2">Carbohydrate metabolism; tricarboxylic acid cycle; succinate from succinyl-CoA (ligase route): step 1/1.</text>
</comment>
<evidence type="ECO:0000256" key="3">
    <source>
        <dbReference type="ARBA" id="ARBA00022532"/>
    </source>
</evidence>
<dbReference type="NCBIfam" id="TIGR01016">
    <property type="entry name" value="sucCoAbeta"/>
    <property type="match status" value="1"/>
</dbReference>
<dbReference type="GO" id="GO:0042709">
    <property type="term" value="C:succinate-CoA ligase complex"/>
    <property type="evidence" value="ECO:0007669"/>
    <property type="project" value="TreeGrafter"/>
</dbReference>
<evidence type="ECO:0000259" key="14">
    <source>
        <dbReference type="Pfam" id="PF00549"/>
    </source>
</evidence>
<dbReference type="EC" id="6.2.1.-" evidence="13"/>
<evidence type="ECO:0000313" key="17">
    <source>
        <dbReference type="Proteomes" id="UP000215902"/>
    </source>
</evidence>
<accession>A0A267G019</accession>
<evidence type="ECO:0000256" key="12">
    <source>
        <dbReference type="ARBA" id="ARBA00063570"/>
    </source>
</evidence>
<feature type="non-terminal residue" evidence="16">
    <location>
        <position position="1"/>
    </location>
</feature>
<evidence type="ECO:0000256" key="9">
    <source>
        <dbReference type="ARBA" id="ARBA00023134"/>
    </source>
</evidence>
<dbReference type="Gene3D" id="3.40.50.261">
    <property type="entry name" value="Succinyl-CoA synthetase domains"/>
    <property type="match status" value="1"/>
</dbReference>
<organism evidence="16 17">
    <name type="scientific">Macrostomum lignano</name>
    <dbReference type="NCBI Taxonomy" id="282301"/>
    <lineage>
        <taxon>Eukaryota</taxon>
        <taxon>Metazoa</taxon>
        <taxon>Spiralia</taxon>
        <taxon>Lophotrochozoa</taxon>
        <taxon>Platyhelminthes</taxon>
        <taxon>Rhabditophora</taxon>
        <taxon>Macrostomorpha</taxon>
        <taxon>Macrostomida</taxon>
        <taxon>Macrostomidae</taxon>
        <taxon>Macrostomum</taxon>
    </lineage>
</organism>
<dbReference type="GO" id="GO:0005524">
    <property type="term" value="F:ATP binding"/>
    <property type="evidence" value="ECO:0007669"/>
    <property type="project" value="InterPro"/>
</dbReference>
<dbReference type="AlphaFoldDB" id="A0A267G019"/>
<dbReference type="InterPro" id="IPR005809">
    <property type="entry name" value="Succ_CoA_ligase-like_bsu"/>
</dbReference>
<evidence type="ECO:0000256" key="5">
    <source>
        <dbReference type="ARBA" id="ARBA00022723"/>
    </source>
</evidence>
<feature type="domain" description="ATP-grasp fold succinyl-CoA synthetase-type" evidence="15">
    <location>
        <begin position="37"/>
        <end position="243"/>
    </location>
</feature>
<comment type="function">
    <text evidence="11">GTP-specific succinyl-CoA synthetase functions in the citric acid cycle (TCA), coupling the hydrolysis of succinyl-CoA to the synthesis of GTP and thus represents the only step of substrate-level phosphorylation in the TCA. The beta subunit provides nucleotide specificity of the enzyme and binds the substrate succinate, while the binding sites for coenzyme A and phosphate are found in the alpha subunit.</text>
</comment>
<evidence type="ECO:0000256" key="10">
    <source>
        <dbReference type="ARBA" id="ARBA00052879"/>
    </source>
</evidence>
<dbReference type="GO" id="GO:0046872">
    <property type="term" value="F:metal ion binding"/>
    <property type="evidence" value="ECO:0007669"/>
    <property type="project" value="UniProtKB-KW"/>
</dbReference>
<dbReference type="PROSITE" id="PS01217">
    <property type="entry name" value="SUCCINYL_COA_LIG_3"/>
    <property type="match status" value="1"/>
</dbReference>
<dbReference type="InterPro" id="IPR017866">
    <property type="entry name" value="Succ-CoA_synthase_bsu_CS"/>
</dbReference>
<dbReference type="SUPFAM" id="SSF56059">
    <property type="entry name" value="Glutathione synthetase ATP-binding domain-like"/>
    <property type="match status" value="1"/>
</dbReference>
<dbReference type="InterPro" id="IPR034722">
    <property type="entry name" value="Succ_CoA_betaG_euk"/>
</dbReference>
<comment type="similarity">
    <text evidence="13">Belongs to the succinate/malate CoA ligase beta subunit family.</text>
</comment>
<dbReference type="FunFam" id="3.30.1490.20:FF:000004">
    <property type="entry name" value="Succinate--CoA ligase [ADP-forming] subunit beta, mitochondrial"/>
    <property type="match status" value="1"/>
</dbReference>
<evidence type="ECO:0000256" key="1">
    <source>
        <dbReference type="ARBA" id="ARBA00001946"/>
    </source>
</evidence>
<evidence type="ECO:0000256" key="13">
    <source>
        <dbReference type="RuleBase" id="RU361258"/>
    </source>
</evidence>
<feature type="domain" description="ATP-citrate synthase/succinyl-CoA ligase C-terminal" evidence="14">
    <location>
        <begin position="304"/>
        <end position="424"/>
    </location>
</feature>
<dbReference type="InterPro" id="IPR013815">
    <property type="entry name" value="ATP_grasp_subdomain_1"/>
</dbReference>
<dbReference type="Gene3D" id="3.30.1490.20">
    <property type="entry name" value="ATP-grasp fold, A domain"/>
    <property type="match status" value="1"/>
</dbReference>
<evidence type="ECO:0000313" key="16">
    <source>
        <dbReference type="EMBL" id="PAA79316.1"/>
    </source>
</evidence>
<dbReference type="EMBL" id="NIVC01000640">
    <property type="protein sequence ID" value="PAA79316.1"/>
    <property type="molecule type" value="Genomic_DNA"/>
</dbReference>
<evidence type="ECO:0000256" key="11">
    <source>
        <dbReference type="ARBA" id="ARBA00053833"/>
    </source>
</evidence>
<keyword evidence="3" id="KW-0816">Tricarboxylic acid cycle</keyword>
<dbReference type="Pfam" id="PF08442">
    <property type="entry name" value="ATP-grasp_2"/>
    <property type="match status" value="1"/>
</dbReference>
<name>A0A267G019_9PLAT</name>
<dbReference type="OrthoDB" id="1552at2759"/>
<dbReference type="NCBIfam" id="NF001913">
    <property type="entry name" value="PRK00696.1"/>
    <property type="match status" value="1"/>
</dbReference>
<dbReference type="InterPro" id="IPR016102">
    <property type="entry name" value="Succinyl-CoA_synth-like"/>
</dbReference>
<evidence type="ECO:0000256" key="4">
    <source>
        <dbReference type="ARBA" id="ARBA00022598"/>
    </source>
</evidence>
<dbReference type="PIRSF" id="PIRSF001554">
    <property type="entry name" value="SucCS_beta"/>
    <property type="match status" value="1"/>
</dbReference>
<evidence type="ECO:0000256" key="8">
    <source>
        <dbReference type="ARBA" id="ARBA00023128"/>
    </source>
</evidence>
<evidence type="ECO:0000256" key="7">
    <source>
        <dbReference type="ARBA" id="ARBA00022842"/>
    </source>
</evidence>
<keyword evidence="4 13" id="KW-0436">Ligase</keyword>
<dbReference type="SUPFAM" id="SSF52210">
    <property type="entry name" value="Succinyl-CoA synthetase domains"/>
    <property type="match status" value="1"/>
</dbReference>
<dbReference type="HAMAP" id="MF_03221">
    <property type="entry name" value="Succ_CoA_betaG_euk"/>
    <property type="match status" value="1"/>
</dbReference>
<dbReference type="InterPro" id="IPR005811">
    <property type="entry name" value="SUCC_ACL_C"/>
</dbReference>
<reference evidence="16 17" key="1">
    <citation type="submission" date="2017-06" db="EMBL/GenBank/DDBJ databases">
        <title>A platform for efficient transgenesis in Macrostomum lignano, a flatworm model organism for stem cell research.</title>
        <authorList>
            <person name="Berezikov E."/>
        </authorList>
    </citation>
    <scope>NUCLEOTIDE SEQUENCE [LARGE SCALE GENOMIC DNA]</scope>
    <source>
        <strain evidence="16">DV1</strain>
        <tissue evidence="16">Whole organism</tissue>
    </source>
</reference>
<dbReference type="HAMAP" id="MF_00558">
    <property type="entry name" value="Succ_CoA_beta"/>
    <property type="match status" value="1"/>
</dbReference>
<dbReference type="Gene3D" id="3.30.470.20">
    <property type="entry name" value="ATP-grasp fold, B domain"/>
    <property type="match status" value="1"/>
</dbReference>
<comment type="subunit">
    <text evidence="12">Heterodimer of an alpha and a beta subunit. The beta subunit determines specificity for GTP.</text>
</comment>
<comment type="cofactor">
    <cofactor evidence="1">
        <name>Mg(2+)</name>
        <dbReference type="ChEBI" id="CHEBI:18420"/>
    </cofactor>
</comment>
<dbReference type="GO" id="GO:0004776">
    <property type="term" value="F:succinate-CoA ligase (GDP-forming) activity"/>
    <property type="evidence" value="ECO:0007669"/>
    <property type="project" value="UniProtKB-EC"/>
</dbReference>
<dbReference type="UniPathway" id="UPA00223">
    <property type="reaction ID" value="UER00999"/>
</dbReference>
<dbReference type="InterPro" id="IPR013650">
    <property type="entry name" value="ATP-grasp_succ-CoA_synth-type"/>
</dbReference>
<evidence type="ECO:0000256" key="6">
    <source>
        <dbReference type="ARBA" id="ARBA00022741"/>
    </source>
</evidence>
<dbReference type="PANTHER" id="PTHR11815">
    <property type="entry name" value="SUCCINYL-COA SYNTHETASE BETA CHAIN"/>
    <property type="match status" value="1"/>
</dbReference>
<dbReference type="FunFam" id="3.40.50.261:FF:000001">
    <property type="entry name" value="Succinate--CoA ligase [ADP-forming] subunit beta"/>
    <property type="match status" value="1"/>
</dbReference>
<comment type="caution">
    <text evidence="16">The sequence shown here is derived from an EMBL/GenBank/DDBJ whole genome shotgun (WGS) entry which is preliminary data.</text>
</comment>
<dbReference type="FunFam" id="3.30.470.20:FF:000002">
    <property type="entry name" value="Succinate--CoA ligase [ADP-forming] subunit beta"/>
    <property type="match status" value="1"/>
</dbReference>